<sequence length="67" mass="7460">MLPSLVPSSLQMTDFPTHIHRTAWPEVSRIGVEGSLSTCKKRQESNSQATRHARNGNLEVGTTDERL</sequence>
<keyword evidence="3" id="KW-1185">Reference proteome</keyword>
<dbReference type="Proteomes" id="UP001610444">
    <property type="component" value="Unassembled WGS sequence"/>
</dbReference>
<proteinExistence type="predicted"/>
<evidence type="ECO:0000313" key="2">
    <source>
        <dbReference type="EMBL" id="KAL2844957.1"/>
    </source>
</evidence>
<gene>
    <name evidence="2" type="ORF">BJX68DRAFT_242628</name>
</gene>
<organism evidence="2 3">
    <name type="scientific">Aspergillus pseudodeflectus</name>
    <dbReference type="NCBI Taxonomy" id="176178"/>
    <lineage>
        <taxon>Eukaryota</taxon>
        <taxon>Fungi</taxon>
        <taxon>Dikarya</taxon>
        <taxon>Ascomycota</taxon>
        <taxon>Pezizomycotina</taxon>
        <taxon>Eurotiomycetes</taxon>
        <taxon>Eurotiomycetidae</taxon>
        <taxon>Eurotiales</taxon>
        <taxon>Aspergillaceae</taxon>
        <taxon>Aspergillus</taxon>
        <taxon>Aspergillus subgen. Nidulantes</taxon>
    </lineage>
</organism>
<feature type="region of interest" description="Disordered" evidence="1">
    <location>
        <begin position="38"/>
        <end position="67"/>
    </location>
</feature>
<evidence type="ECO:0000313" key="3">
    <source>
        <dbReference type="Proteomes" id="UP001610444"/>
    </source>
</evidence>
<evidence type="ECO:0000256" key="1">
    <source>
        <dbReference type="SAM" id="MobiDB-lite"/>
    </source>
</evidence>
<protein>
    <submittedName>
        <fullName evidence="2">Uncharacterized protein</fullName>
    </submittedName>
</protein>
<dbReference type="GeneID" id="98156184"/>
<dbReference type="EMBL" id="JBFXLR010000039">
    <property type="protein sequence ID" value="KAL2844957.1"/>
    <property type="molecule type" value="Genomic_DNA"/>
</dbReference>
<name>A0ABR4JY22_9EURO</name>
<dbReference type="RefSeq" id="XP_070896423.1">
    <property type="nucleotide sequence ID" value="XM_071041020.1"/>
</dbReference>
<reference evidence="2 3" key="1">
    <citation type="submission" date="2024-07" db="EMBL/GenBank/DDBJ databases">
        <title>Section-level genome sequencing and comparative genomics of Aspergillus sections Usti and Cavernicolus.</title>
        <authorList>
            <consortium name="Lawrence Berkeley National Laboratory"/>
            <person name="Nybo J.L."/>
            <person name="Vesth T.C."/>
            <person name="Theobald S."/>
            <person name="Frisvad J.C."/>
            <person name="Larsen T.O."/>
            <person name="Kjaerboelling I."/>
            <person name="Rothschild-Mancinelli K."/>
            <person name="Lyhne E.K."/>
            <person name="Kogle M.E."/>
            <person name="Barry K."/>
            <person name="Clum A."/>
            <person name="Na H."/>
            <person name="Ledsgaard L."/>
            <person name="Lin J."/>
            <person name="Lipzen A."/>
            <person name="Kuo A."/>
            <person name="Riley R."/>
            <person name="Mondo S."/>
            <person name="LaButti K."/>
            <person name="Haridas S."/>
            <person name="Pangalinan J."/>
            <person name="Salamov A.A."/>
            <person name="Simmons B.A."/>
            <person name="Magnuson J.K."/>
            <person name="Chen J."/>
            <person name="Drula E."/>
            <person name="Henrissat B."/>
            <person name="Wiebenga A."/>
            <person name="Lubbers R.J."/>
            <person name="Gomes A.C."/>
            <person name="Macurrencykelacurrency M.R."/>
            <person name="Stajich J."/>
            <person name="Grigoriev I.V."/>
            <person name="Mortensen U.H."/>
            <person name="De vries R.P."/>
            <person name="Baker S.E."/>
            <person name="Andersen M.R."/>
        </authorList>
    </citation>
    <scope>NUCLEOTIDE SEQUENCE [LARGE SCALE GENOMIC DNA]</scope>
    <source>
        <strain evidence="2 3">CBS 756.74</strain>
    </source>
</reference>
<comment type="caution">
    <text evidence="2">The sequence shown here is derived from an EMBL/GenBank/DDBJ whole genome shotgun (WGS) entry which is preliminary data.</text>
</comment>
<accession>A0ABR4JY22</accession>